<dbReference type="Gene3D" id="3.30.457.10">
    <property type="entry name" value="Copper amine oxidase-like, N-terminal domain"/>
    <property type="match status" value="1"/>
</dbReference>
<dbReference type="SUPFAM" id="SSF55383">
    <property type="entry name" value="Copper amine oxidase, domain N"/>
    <property type="match status" value="1"/>
</dbReference>
<keyword evidence="2" id="KW-0732">Signal</keyword>
<dbReference type="EMBL" id="CP040396">
    <property type="protein sequence ID" value="QCT01790.1"/>
    <property type="molecule type" value="Genomic_DNA"/>
</dbReference>
<feature type="chain" id="PRO_5020670302" evidence="2">
    <location>
        <begin position="26"/>
        <end position="1033"/>
    </location>
</feature>
<feature type="domain" description="Copper amine oxidase-like N-terminal" evidence="3">
    <location>
        <begin position="33"/>
        <end position="139"/>
    </location>
</feature>
<proteinExistence type="predicted"/>
<dbReference type="InterPro" id="IPR012854">
    <property type="entry name" value="Cu_amine_oxidase-like_N"/>
</dbReference>
<evidence type="ECO:0000256" key="2">
    <source>
        <dbReference type="SAM" id="SignalP"/>
    </source>
</evidence>
<protein>
    <submittedName>
        <fullName evidence="4">Copper amine oxidase-like domain-containing protein</fullName>
    </submittedName>
</protein>
<feature type="signal peptide" evidence="2">
    <location>
        <begin position="1"/>
        <end position="25"/>
    </location>
</feature>
<evidence type="ECO:0000259" key="3">
    <source>
        <dbReference type="Pfam" id="PF07833"/>
    </source>
</evidence>
<dbReference type="RefSeq" id="WP_138224856.1">
    <property type="nucleotide sequence ID" value="NZ_CP040396.1"/>
</dbReference>
<dbReference type="Proteomes" id="UP000300879">
    <property type="component" value="Chromosome"/>
</dbReference>
<evidence type="ECO:0000256" key="1">
    <source>
        <dbReference type="SAM" id="MobiDB-lite"/>
    </source>
</evidence>
<reference evidence="4 5" key="1">
    <citation type="submission" date="2019-05" db="EMBL/GenBank/DDBJ databases">
        <authorList>
            <person name="Chen C."/>
        </authorList>
    </citation>
    <scope>NUCLEOTIDE SEQUENCE [LARGE SCALE GENOMIC DNA]</scope>
    <source>
        <strain evidence="4 5">HB172198</strain>
    </source>
</reference>
<dbReference type="KEGG" id="palo:E6C60_1072"/>
<dbReference type="Pfam" id="PF07833">
    <property type="entry name" value="Cu_amine_oxidN1"/>
    <property type="match status" value="1"/>
</dbReference>
<feature type="region of interest" description="Disordered" evidence="1">
    <location>
        <begin position="338"/>
        <end position="357"/>
    </location>
</feature>
<dbReference type="AlphaFoldDB" id="A0A4P8XJQ6"/>
<evidence type="ECO:0000313" key="4">
    <source>
        <dbReference type="EMBL" id="QCT01790.1"/>
    </source>
</evidence>
<dbReference type="InterPro" id="IPR036582">
    <property type="entry name" value="Mao_N_sf"/>
</dbReference>
<name>A0A4P8XJQ6_9BACL</name>
<evidence type="ECO:0000313" key="5">
    <source>
        <dbReference type="Proteomes" id="UP000300879"/>
    </source>
</evidence>
<accession>A0A4P8XJQ6</accession>
<keyword evidence="5" id="KW-1185">Reference proteome</keyword>
<dbReference type="OrthoDB" id="2663921at2"/>
<sequence length="1033" mass="109743">MKKLWTAFLAVVCILPLLFQGQVQAATHINVIVDGMRINPSQPPIMVQNRVMLPMRVIFQLLGAKVTWDQKTQTVTAVRDNSTIILKINAKTATIDGKSTTLDVPAKNLSGTTMVPVRFVSEALGEKIGWNSTTKTVTVTTSNNSAGEGSLGPVNYITLRDIGNIGDGRDLQVSFSKSANEQHASYYRVFLVKASKASYFNESAAANVPSANYSVIFPTGSDPSLTFSSNTRDSDGELIRENQAYTAFVLAVGKYSGSSQMSKASPAVTLINNRAVDAPTGVTVSDVNNYGDGRDLSVSFVRAASESQISGYRLFVVKTQSLSSFNLTAAQAVPGTSYTSVAKPSSSTSQMTLSLGSSSRDTSGELIRSGVSYSVVVMALSSNESTALSRLSTPSSSVTLNQSASVPMITQVSDVSDYGDGRDLRVAFNKVSDESNIGSYRIYVVKSGTAGLFDVNRADNLTNYFYTTVSKNGYNLVHTLPATARDTDGQLIRSGVYYRVFVSAVGTGSQNGVQLLSTASNEIILSTGNQVEAVTGVAATDSSDYNDGRDLRITFNRANNESNILNYRVFVVKYNKSSSFSVDSANALSIYNYTQVNKTGYNLSQSLSSSTRDTDGDLLRNGNSYAIFVMSVSSNAYTGNVLSASSPYVYMSANQVVAAVTGLAVSDVSDNNDGRDLRVAFNRVSNEGTIGHYKIYVVKNENAASFDLNWANSLDSSRYTYVSKTNNNQIVNLAAGARDINGDVIRNGVAYRIFVLTAGSGSYAGYSALSSPSSVITLSGNTSVPAASNVAATDGGNNNDGRDLFVSFSPAAEESRISGYRIYVVPSQKADAFNLAAANNVNTANYTPVNKTGSTLSVSLSATSTDTDGLPIRNMTAYRVFVVSVSSDGVAGNNALSAPSSAITMESGAVTAPTSVTASVYWDNAAAQRIDLSFTPATSGNVSEYRVMLVPTSLPFGIDDAKRVAANNYTVIPHQEGTITRELGINTRDVEGNSFNASSQSYHVIILAVGNPAQTNTVAITENVPLQNWPPPR</sequence>
<gene>
    <name evidence="4" type="ORF">E6C60_1072</name>
</gene>
<organism evidence="4 5">
    <name type="scientific">Paenibacillus algicola</name>
    <dbReference type="NCBI Taxonomy" id="2565926"/>
    <lineage>
        <taxon>Bacteria</taxon>
        <taxon>Bacillati</taxon>
        <taxon>Bacillota</taxon>
        <taxon>Bacilli</taxon>
        <taxon>Bacillales</taxon>
        <taxon>Paenibacillaceae</taxon>
        <taxon>Paenibacillus</taxon>
    </lineage>
</organism>